<comment type="caution">
    <text evidence="1">The sequence shown here is derived from an EMBL/GenBank/DDBJ whole genome shotgun (WGS) entry which is preliminary data.</text>
</comment>
<organism evidence="1 2">
    <name type="scientific">Luedemannella helvata</name>
    <dbReference type="NCBI Taxonomy" id="349315"/>
    <lineage>
        <taxon>Bacteria</taxon>
        <taxon>Bacillati</taxon>
        <taxon>Actinomycetota</taxon>
        <taxon>Actinomycetes</taxon>
        <taxon>Micromonosporales</taxon>
        <taxon>Micromonosporaceae</taxon>
        <taxon>Luedemannella</taxon>
    </lineage>
</organism>
<dbReference type="EMBL" id="BAAALS010000010">
    <property type="protein sequence ID" value="GAA1752868.1"/>
    <property type="molecule type" value="Genomic_DNA"/>
</dbReference>
<reference evidence="1 2" key="1">
    <citation type="journal article" date="2019" name="Int. J. Syst. Evol. Microbiol.">
        <title>The Global Catalogue of Microorganisms (GCM) 10K type strain sequencing project: providing services to taxonomists for standard genome sequencing and annotation.</title>
        <authorList>
            <consortium name="The Broad Institute Genomics Platform"/>
            <consortium name="The Broad Institute Genome Sequencing Center for Infectious Disease"/>
            <person name="Wu L."/>
            <person name="Ma J."/>
        </authorList>
    </citation>
    <scope>NUCLEOTIDE SEQUENCE [LARGE SCALE GENOMIC DNA]</scope>
    <source>
        <strain evidence="1 2">JCM 13249</strain>
    </source>
</reference>
<evidence type="ECO:0000313" key="2">
    <source>
        <dbReference type="Proteomes" id="UP001500655"/>
    </source>
</evidence>
<proteinExistence type="predicted"/>
<protein>
    <recommendedName>
        <fullName evidence="3">DUF1330 domain-containing protein</fullName>
    </recommendedName>
</protein>
<sequence>MTHDEPSGELLLVAVVEFVPGHAEAGQRYEDAVLALLGRHGGAVEQRLRGTDGATEVHVIRFADRSGVDSFLADPDRLAARDQAGQAAPTTRVIEVRPVG</sequence>
<evidence type="ECO:0008006" key="3">
    <source>
        <dbReference type="Google" id="ProtNLM"/>
    </source>
</evidence>
<dbReference type="RefSeq" id="WP_344080402.1">
    <property type="nucleotide sequence ID" value="NZ_BAAALS010000010.1"/>
</dbReference>
<keyword evidence="2" id="KW-1185">Reference proteome</keyword>
<evidence type="ECO:0000313" key="1">
    <source>
        <dbReference type="EMBL" id="GAA1752868.1"/>
    </source>
</evidence>
<accession>A0ABN2KCB4</accession>
<dbReference type="Proteomes" id="UP001500655">
    <property type="component" value="Unassembled WGS sequence"/>
</dbReference>
<name>A0ABN2KCB4_9ACTN</name>
<gene>
    <name evidence="1" type="ORF">GCM10009681_24730</name>
</gene>